<name>A0A814Z5L6_9BILA</name>
<dbReference type="InterPro" id="IPR002589">
    <property type="entry name" value="Macro_dom"/>
</dbReference>
<evidence type="ECO:0000313" key="8">
    <source>
        <dbReference type="EMBL" id="CAF4001316.1"/>
    </source>
</evidence>
<dbReference type="InterPro" id="IPR026591">
    <property type="entry name" value="Sirtuin_cat_small_dom_sf"/>
</dbReference>
<keyword evidence="3" id="KW-0479">Metal-binding</keyword>
<dbReference type="Pfam" id="PF01661">
    <property type="entry name" value="Macro"/>
    <property type="match status" value="1"/>
</dbReference>
<feature type="binding site" evidence="3">
    <location>
        <position position="528"/>
    </location>
    <ligand>
        <name>Zn(2+)</name>
        <dbReference type="ChEBI" id="CHEBI:29105"/>
    </ligand>
</feature>
<keyword evidence="2" id="KW-0520">NAD</keyword>
<evidence type="ECO:0000313" key="9">
    <source>
        <dbReference type="EMBL" id="CAF4083085.1"/>
    </source>
</evidence>
<dbReference type="CDD" id="cd02908">
    <property type="entry name" value="Macro_OAADPr_deacetylase"/>
    <property type="match status" value="1"/>
</dbReference>
<evidence type="ECO:0000256" key="1">
    <source>
        <dbReference type="ARBA" id="ARBA00022679"/>
    </source>
</evidence>
<feature type="binding site" evidence="3">
    <location>
        <position position="493"/>
    </location>
    <ligand>
        <name>Zn(2+)</name>
        <dbReference type="ChEBI" id="CHEBI:29105"/>
    </ligand>
</feature>
<evidence type="ECO:0000313" key="10">
    <source>
        <dbReference type="Proteomes" id="UP000663829"/>
    </source>
</evidence>
<dbReference type="Proteomes" id="UP000681722">
    <property type="component" value="Unassembled WGS sequence"/>
</dbReference>
<dbReference type="Gene3D" id="3.30.1600.10">
    <property type="entry name" value="SIR2/SIRT2 'Small Domain"/>
    <property type="match status" value="1"/>
</dbReference>
<dbReference type="AlphaFoldDB" id="A0A814Z5L6"/>
<organism evidence="6 10">
    <name type="scientific">Didymodactylos carnosus</name>
    <dbReference type="NCBI Taxonomy" id="1234261"/>
    <lineage>
        <taxon>Eukaryota</taxon>
        <taxon>Metazoa</taxon>
        <taxon>Spiralia</taxon>
        <taxon>Gnathifera</taxon>
        <taxon>Rotifera</taxon>
        <taxon>Eurotatoria</taxon>
        <taxon>Bdelloidea</taxon>
        <taxon>Philodinida</taxon>
        <taxon>Philodinidae</taxon>
        <taxon>Didymodactylos</taxon>
    </lineage>
</organism>
<proteinExistence type="predicted"/>
<accession>A0A814Z5L6</accession>
<comment type="caution">
    <text evidence="6">The sequence shown here is derived from an EMBL/GenBank/DDBJ whole genome shotgun (WGS) entry which is preliminary data.</text>
</comment>
<dbReference type="GO" id="GO:0046872">
    <property type="term" value="F:metal ion binding"/>
    <property type="evidence" value="ECO:0007669"/>
    <property type="project" value="UniProtKB-KW"/>
</dbReference>
<dbReference type="PROSITE" id="PS51154">
    <property type="entry name" value="MACRO"/>
    <property type="match status" value="1"/>
</dbReference>
<keyword evidence="1" id="KW-0808">Transferase</keyword>
<evidence type="ECO:0000313" key="7">
    <source>
        <dbReference type="EMBL" id="CAF1278168.1"/>
    </source>
</evidence>
<keyword evidence="3" id="KW-0862">Zinc</keyword>
<feature type="binding site" evidence="3">
    <location>
        <position position="489"/>
    </location>
    <ligand>
        <name>Zn(2+)</name>
        <dbReference type="ChEBI" id="CHEBI:29105"/>
    </ligand>
</feature>
<evidence type="ECO:0000313" key="6">
    <source>
        <dbReference type="EMBL" id="CAF1239161.1"/>
    </source>
</evidence>
<dbReference type="EMBL" id="CAJOBC010009978">
    <property type="protein sequence ID" value="CAF4001316.1"/>
    <property type="molecule type" value="Genomic_DNA"/>
</dbReference>
<dbReference type="Gene3D" id="3.40.50.1220">
    <property type="entry name" value="TPP-binding domain"/>
    <property type="match status" value="1"/>
</dbReference>
<dbReference type="InterPro" id="IPR043472">
    <property type="entry name" value="Macro_dom-like"/>
</dbReference>
<keyword evidence="10" id="KW-1185">Reference proteome</keyword>
<feature type="domain" description="Deacetylase sirtuin-type" evidence="4">
    <location>
        <begin position="349"/>
        <end position="647"/>
    </location>
</feature>
<dbReference type="OrthoDB" id="6133115at2759"/>
<feature type="binding site" evidence="3">
    <location>
        <position position="531"/>
    </location>
    <ligand>
        <name>Zn(2+)</name>
        <dbReference type="ChEBI" id="CHEBI:29105"/>
    </ligand>
</feature>
<dbReference type="PROSITE" id="PS50305">
    <property type="entry name" value="SIRTUIN"/>
    <property type="match status" value="1"/>
</dbReference>
<reference evidence="6" key="1">
    <citation type="submission" date="2021-02" db="EMBL/GenBank/DDBJ databases">
        <authorList>
            <person name="Nowell W R."/>
        </authorList>
    </citation>
    <scope>NUCLEOTIDE SEQUENCE</scope>
</reference>
<dbReference type="EMBL" id="CAJOBA010039770">
    <property type="protein sequence ID" value="CAF4083085.1"/>
    <property type="molecule type" value="Genomic_DNA"/>
</dbReference>
<dbReference type="InterPro" id="IPR026590">
    <property type="entry name" value="Ssirtuin_cat_dom"/>
</dbReference>
<comment type="caution">
    <text evidence="3">Lacks conserved residue(s) required for the propagation of feature annotation.</text>
</comment>
<evidence type="ECO:0000259" key="5">
    <source>
        <dbReference type="PROSITE" id="PS51154"/>
    </source>
</evidence>
<dbReference type="GO" id="GO:0016740">
    <property type="term" value="F:transferase activity"/>
    <property type="evidence" value="ECO:0007669"/>
    <property type="project" value="UniProtKB-KW"/>
</dbReference>
<protein>
    <recommendedName>
        <fullName evidence="11">Protein-ADP-ribose hydrolase</fullName>
    </recommendedName>
</protein>
<evidence type="ECO:0000256" key="3">
    <source>
        <dbReference type="PROSITE-ProRule" id="PRU00236"/>
    </source>
</evidence>
<dbReference type="EMBL" id="CAJNOQ010009973">
    <property type="protein sequence ID" value="CAF1239161.1"/>
    <property type="molecule type" value="Genomic_DNA"/>
</dbReference>
<feature type="domain" description="Macro" evidence="5">
    <location>
        <begin position="130"/>
        <end position="335"/>
    </location>
</feature>
<dbReference type="EMBL" id="CAJNOK010018213">
    <property type="protein sequence ID" value="CAF1278168.1"/>
    <property type="molecule type" value="Genomic_DNA"/>
</dbReference>
<gene>
    <name evidence="6" type="ORF">GPM918_LOCUS25568</name>
    <name evidence="7" type="ORF">OVA965_LOCUS27513</name>
    <name evidence="8" type="ORF">SRO942_LOCUS25574</name>
    <name evidence="9" type="ORF">TMI583_LOCUS28255</name>
</gene>
<dbReference type="SMART" id="SM00506">
    <property type="entry name" value="A1pp"/>
    <property type="match status" value="1"/>
</dbReference>
<evidence type="ECO:0000259" key="4">
    <source>
        <dbReference type="PROSITE" id="PS50305"/>
    </source>
</evidence>
<evidence type="ECO:0008006" key="11">
    <source>
        <dbReference type="Google" id="ProtNLM"/>
    </source>
</evidence>
<dbReference type="Proteomes" id="UP000663829">
    <property type="component" value="Unassembled WGS sequence"/>
</dbReference>
<dbReference type="SUPFAM" id="SSF52467">
    <property type="entry name" value="DHS-like NAD/FAD-binding domain"/>
    <property type="match status" value="1"/>
</dbReference>
<dbReference type="PANTHER" id="PTHR11106:SF27">
    <property type="entry name" value="MACRO DOMAIN-CONTAINING PROTEIN"/>
    <property type="match status" value="1"/>
</dbReference>
<evidence type="ECO:0000256" key="2">
    <source>
        <dbReference type="ARBA" id="ARBA00023027"/>
    </source>
</evidence>
<dbReference type="Gene3D" id="3.40.220.10">
    <property type="entry name" value="Leucine Aminopeptidase, subunit E, domain 1"/>
    <property type="match status" value="1"/>
</dbReference>
<sequence length="647" mass="73666">MSKMDHSSSSRMKELALDKYRNYINLDQPFIWKSNRLDLDELHKIAYQLLKYFMKEYSEANSHHAPDDDYLNDMPLSQKTSHLRQLLTIRHPAEYNKIPDNIQQLLDIFLQNQIDPNEIQSAASLPRVNQLFSNNNDPFFSKIALWRGDITRLACDAIVNAGNTGLLGCFQPTHLCIDNVIHAQAGPQMRADCFTIMNKLKLNTESVGSAKITRAYNLSSRYVIHTVGPEINDHHGNHSISSGRSPTKNEMAELASCYISCLELASLVGLKSIAFCSISTGIFSFPQDKAAEIAIHTVREWLNVNRTNTSIELVIFNVFKPNNEVFYIEQFERIAGTRVNILDNHRTLNRETKTDIDVAIEWLKSSNSLLIAAAAGLSASAGLDYTSEKLVKDLYPGLYKAGFRTLYSTFGGGMSDELQWGYLFSQVHNVRYNWPPSTVYQQLKQIALSFNDNRFFIITTNADGMFERNDFPVENRLYTMQGDYSMIQCLRPCSNNSVWPVRKYFEAAYPYVDKKTQLLTDKTKLPRCPQCGGKMFLNVRAGDWFLSTPYDQQAKQYNTWLTNSIQQANAANRLLVILEIGVGFNTPSVLRWPMESLAERHKNIRLIRINVDHSEIPTHLVTGQKGVSLSMDATKAIQLLWQGFFNK</sequence>
<dbReference type="Proteomes" id="UP000677228">
    <property type="component" value="Unassembled WGS sequence"/>
</dbReference>
<dbReference type="InterPro" id="IPR029035">
    <property type="entry name" value="DHS-like_NAD/FAD-binding_dom"/>
</dbReference>
<dbReference type="Proteomes" id="UP000682733">
    <property type="component" value="Unassembled WGS sequence"/>
</dbReference>
<dbReference type="SUPFAM" id="SSF52949">
    <property type="entry name" value="Macro domain-like"/>
    <property type="match status" value="1"/>
</dbReference>
<dbReference type="PANTHER" id="PTHR11106">
    <property type="entry name" value="GANGLIOSIDE INDUCED DIFFERENTIATION ASSOCIATED PROTEIN 2-RELATED"/>
    <property type="match status" value="1"/>
</dbReference>